<evidence type="ECO:0000313" key="1">
    <source>
        <dbReference type="EMBL" id="CAG4989189.1"/>
    </source>
</evidence>
<evidence type="ECO:0000313" key="2">
    <source>
        <dbReference type="Proteomes" id="UP000691718"/>
    </source>
</evidence>
<organism evidence="1 2">
    <name type="scientific">Parnassius apollo</name>
    <name type="common">Apollo butterfly</name>
    <name type="synonym">Papilio apollo</name>
    <dbReference type="NCBI Taxonomy" id="110799"/>
    <lineage>
        <taxon>Eukaryota</taxon>
        <taxon>Metazoa</taxon>
        <taxon>Ecdysozoa</taxon>
        <taxon>Arthropoda</taxon>
        <taxon>Hexapoda</taxon>
        <taxon>Insecta</taxon>
        <taxon>Pterygota</taxon>
        <taxon>Neoptera</taxon>
        <taxon>Endopterygota</taxon>
        <taxon>Lepidoptera</taxon>
        <taxon>Glossata</taxon>
        <taxon>Ditrysia</taxon>
        <taxon>Papilionoidea</taxon>
        <taxon>Papilionidae</taxon>
        <taxon>Parnassiinae</taxon>
        <taxon>Parnassini</taxon>
        <taxon>Parnassius</taxon>
        <taxon>Parnassius</taxon>
    </lineage>
</organism>
<gene>
    <name evidence="1" type="ORF">PAPOLLO_LOCUS11767</name>
</gene>
<name>A0A8S3WXR2_PARAO</name>
<dbReference type="AlphaFoldDB" id="A0A8S3WXR2"/>
<dbReference type="EMBL" id="CAJQZP010000851">
    <property type="protein sequence ID" value="CAG4989189.1"/>
    <property type="molecule type" value="Genomic_DNA"/>
</dbReference>
<dbReference type="Proteomes" id="UP000691718">
    <property type="component" value="Unassembled WGS sequence"/>
</dbReference>
<accession>A0A8S3WXR2</accession>
<keyword evidence="2" id="KW-1185">Reference proteome</keyword>
<protein>
    <submittedName>
        <fullName evidence="1">(apollo) hypothetical protein</fullName>
    </submittedName>
</protein>
<comment type="caution">
    <text evidence="1">The sequence shown here is derived from an EMBL/GenBank/DDBJ whole genome shotgun (WGS) entry which is preliminary data.</text>
</comment>
<sequence length="69" mass="8138">MLENSTDSNVNKNWCMLEEKTDLRRTYDILQQLVIDLRGEQSSDSEIQSEEEDTLDHDIVPIIYSEDEF</sequence>
<reference evidence="1" key="1">
    <citation type="submission" date="2021-04" db="EMBL/GenBank/DDBJ databases">
        <authorList>
            <person name="Tunstrom K."/>
        </authorList>
    </citation>
    <scope>NUCLEOTIDE SEQUENCE</scope>
</reference>
<proteinExistence type="predicted"/>